<comment type="caution">
    <text evidence="1">The sequence shown here is derived from an EMBL/GenBank/DDBJ whole genome shotgun (WGS) entry which is preliminary data.</text>
</comment>
<sequence>MAIIPTDLLDRLRTLERQVRDLMGSANTSPPMNRISGGDVVIGDGGRLRVRTPGGEDLLYLGRVQPDRPGSEPQQGLVVRRDDGSLALTVWTGSPDTLPDQPVQILDRKGNVVVADDARHRGLARPYVPYPLPAPVAVGRWESTDSAAWTTLFRGPGIVQHPRLYCHVAAEGTADARIRLVCDGERVGPEGGPEGLEFTELLNAEYGATVTFEVQAVATAGGTVRCRPLALYGVQS</sequence>
<keyword evidence="2" id="KW-1185">Reference proteome</keyword>
<reference evidence="1 2" key="1">
    <citation type="submission" date="2019-11" db="EMBL/GenBank/DDBJ databases">
        <authorList>
            <person name="Yuan L."/>
        </authorList>
    </citation>
    <scope>NUCLEOTIDE SEQUENCE [LARGE SCALE GENOMIC DNA]</scope>
    <source>
        <strain evidence="1 2">TRM43335</strain>
    </source>
</reference>
<dbReference type="EMBL" id="WIXO01000001">
    <property type="protein sequence ID" value="MTE19496.1"/>
    <property type="molecule type" value="Genomic_DNA"/>
</dbReference>
<evidence type="ECO:0000313" key="1">
    <source>
        <dbReference type="EMBL" id="MTE19496.1"/>
    </source>
</evidence>
<dbReference type="Proteomes" id="UP000473014">
    <property type="component" value="Unassembled WGS sequence"/>
</dbReference>
<dbReference type="AlphaFoldDB" id="A0A6G2BBJ1"/>
<evidence type="ECO:0000313" key="2">
    <source>
        <dbReference type="Proteomes" id="UP000473014"/>
    </source>
</evidence>
<name>A0A6G2BBJ1_9ACTN</name>
<organism evidence="1 2">
    <name type="scientific">Streptomyces taklimakanensis</name>
    <dbReference type="NCBI Taxonomy" id="2569853"/>
    <lineage>
        <taxon>Bacteria</taxon>
        <taxon>Bacillati</taxon>
        <taxon>Actinomycetota</taxon>
        <taxon>Actinomycetes</taxon>
        <taxon>Kitasatosporales</taxon>
        <taxon>Streptomycetaceae</taxon>
        <taxon>Streptomyces</taxon>
    </lineage>
</organism>
<dbReference type="RefSeq" id="WP_162466032.1">
    <property type="nucleotide sequence ID" value="NZ_WIXO01000001.1"/>
</dbReference>
<accession>A0A6G2BBJ1</accession>
<protein>
    <submittedName>
        <fullName evidence="1">Uncharacterized protein</fullName>
    </submittedName>
</protein>
<proteinExistence type="predicted"/>
<gene>
    <name evidence="1" type="ORF">F0L17_10235</name>
</gene>